<dbReference type="GO" id="GO:0032391">
    <property type="term" value="C:photoreceptor connecting cilium"/>
    <property type="evidence" value="ECO:0007669"/>
    <property type="project" value="UniProtKB-ARBA"/>
</dbReference>
<sequence>MASHPAQFTEPITTKHVCFYKSGDPQFSGLKMIINSRTFKTFDALLDSLSKRVPLPFGVRNITTPRGIHGISTLDELEDRKAYICSDQKKVKPIDLAVASKPPKPWNSTRPVSAHRRAIQLNKQNEGQLFQRKNSVVVRTPRKIVVFKNGDAGIKHTLMLQKKTAQTFESILDLVTEVMQFRVLKLYTPDGRRVDGLQALILCSGVVVAAGREPFKARKYDTQRLSLPTKLPGISNRVKPKTINKIQQRNSAVYEAHVVTGDLWNVGTEANVYITVYGEKGDTGSRQLLNSRKLIKFCKGQVSKIKGGPKLKIDANKWLSRDRGNGEIE</sequence>
<reference evidence="16 17" key="1">
    <citation type="submission" date="2019-01" db="EMBL/GenBank/DDBJ databases">
        <title>Draft Genome and Complete Hox-Cluster Characterization of the Sterlet Sturgeon (Acipenser ruthenus).</title>
        <authorList>
            <person name="Wei Q."/>
        </authorList>
    </citation>
    <scope>NUCLEOTIDE SEQUENCE [LARGE SCALE GENOMIC DNA]</scope>
    <source>
        <strain evidence="16">WHYD16114868_AA</strain>
        <tissue evidence="16">Blood</tissue>
    </source>
</reference>
<dbReference type="GO" id="GO:0060041">
    <property type="term" value="P:retina development in camera-type eye"/>
    <property type="evidence" value="ECO:0007669"/>
    <property type="project" value="TreeGrafter"/>
</dbReference>
<evidence type="ECO:0000256" key="5">
    <source>
        <dbReference type="ARBA" id="ARBA00022737"/>
    </source>
</evidence>
<dbReference type="GO" id="GO:0035082">
    <property type="term" value="P:axoneme assembly"/>
    <property type="evidence" value="ECO:0007669"/>
    <property type="project" value="TreeGrafter"/>
</dbReference>
<keyword evidence="5" id="KW-0677">Repeat</keyword>
<dbReference type="GO" id="GO:0035556">
    <property type="term" value="P:intracellular signal transduction"/>
    <property type="evidence" value="ECO:0007669"/>
    <property type="project" value="InterPro"/>
</dbReference>
<dbReference type="GO" id="GO:0001750">
    <property type="term" value="C:photoreceptor outer segment"/>
    <property type="evidence" value="ECO:0007669"/>
    <property type="project" value="UniProtKB-SubCell"/>
</dbReference>
<keyword evidence="8" id="KW-0206">Cytoskeleton</keyword>
<dbReference type="GO" id="GO:0009416">
    <property type="term" value="P:response to light stimulus"/>
    <property type="evidence" value="ECO:0007669"/>
    <property type="project" value="UniProtKB-ARBA"/>
</dbReference>
<proteinExistence type="predicted"/>
<keyword evidence="3" id="KW-0963">Cytoplasm</keyword>
<dbReference type="SMART" id="SM00537">
    <property type="entry name" value="DCX"/>
    <property type="match status" value="2"/>
</dbReference>
<evidence type="ECO:0000256" key="12">
    <source>
        <dbReference type="ARBA" id="ARBA00046756"/>
    </source>
</evidence>
<dbReference type="GO" id="GO:0001917">
    <property type="term" value="C:photoreceptor inner segment"/>
    <property type="evidence" value="ECO:0007669"/>
    <property type="project" value="UniProtKB-ARBA"/>
</dbReference>
<evidence type="ECO:0000256" key="7">
    <source>
        <dbReference type="ARBA" id="ARBA00023069"/>
    </source>
</evidence>
<evidence type="ECO:0000256" key="1">
    <source>
        <dbReference type="ARBA" id="ARBA00004430"/>
    </source>
</evidence>
<dbReference type="EMBL" id="SCEB01214898">
    <property type="protein sequence ID" value="RXM32399.1"/>
    <property type="molecule type" value="Genomic_DNA"/>
</dbReference>
<keyword evidence="4" id="KW-0716">Sensory transduction</keyword>
<keyword evidence="7" id="KW-0969">Cilium</keyword>
<dbReference type="PANTHER" id="PTHR23005">
    <property type="entry name" value="RETINITIS PIGMENTOSA 1 PROTEIN"/>
    <property type="match status" value="1"/>
</dbReference>
<comment type="caution">
    <text evidence="13">Lacks conserved residue(s) required for the propagation of feature annotation.</text>
</comment>
<evidence type="ECO:0000256" key="9">
    <source>
        <dbReference type="ARBA" id="ARBA00023273"/>
    </source>
</evidence>
<evidence type="ECO:0000256" key="4">
    <source>
        <dbReference type="ARBA" id="ARBA00022606"/>
    </source>
</evidence>
<name>A0A444UB74_ACIRT</name>
<evidence type="ECO:0000256" key="8">
    <source>
        <dbReference type="ARBA" id="ARBA00023212"/>
    </source>
</evidence>
<keyword evidence="17" id="KW-1185">Reference proteome</keyword>
<accession>A0A444UB74</accession>
<gene>
    <name evidence="16" type="ORF">EOD39_1466</name>
</gene>
<comment type="subcellular location">
    <subcellularLocation>
        <location evidence="2">Cell projection</location>
        <location evidence="2">Cilium</location>
        <location evidence="2">Photoreceptor outer segment</location>
    </subcellularLocation>
    <subcellularLocation>
        <location evidence="1">Cytoplasm</location>
        <location evidence="1">Cytoskeleton</location>
        <location evidence="1">Cilium axoneme</location>
    </subcellularLocation>
</comment>
<feature type="domain" description="PLAT" evidence="14">
    <location>
        <begin position="252"/>
        <end position="329"/>
    </location>
</feature>
<dbReference type="PROSITE" id="PS50309">
    <property type="entry name" value="DC"/>
    <property type="match status" value="2"/>
</dbReference>
<dbReference type="InterPro" id="IPR001024">
    <property type="entry name" value="PLAT/LH2_dom"/>
</dbReference>
<dbReference type="InterPro" id="IPR036392">
    <property type="entry name" value="PLAT/LH2_dom_sf"/>
</dbReference>
<keyword evidence="9" id="KW-0966">Cell projection</keyword>
<comment type="function">
    <text evidence="10">Microtubule-associated protein regulating the stability and length of the microtubule-based axoneme of photoreceptors. Required for the differentiation of photoreceptor cells, it plays a role in the organization of the outer segment of rod and cone photoreceptors ensuring the correct orientation and higher-order stacking of outer segment disks along the photoreceptor axoneme.</text>
</comment>
<dbReference type="AlphaFoldDB" id="A0A444UB74"/>
<dbReference type="Pfam" id="PF03607">
    <property type="entry name" value="DCX"/>
    <property type="match status" value="2"/>
</dbReference>
<dbReference type="PROSITE" id="PS50095">
    <property type="entry name" value="PLAT"/>
    <property type="match status" value="1"/>
</dbReference>
<evidence type="ECO:0000256" key="2">
    <source>
        <dbReference type="ARBA" id="ARBA00004504"/>
    </source>
</evidence>
<dbReference type="InterPro" id="IPR003533">
    <property type="entry name" value="Doublecortin_dom"/>
</dbReference>
<dbReference type="InterPro" id="IPR036572">
    <property type="entry name" value="Doublecortin_dom_sf"/>
</dbReference>
<organism evidence="16 17">
    <name type="scientific">Acipenser ruthenus</name>
    <name type="common">Sterlet sturgeon</name>
    <dbReference type="NCBI Taxonomy" id="7906"/>
    <lineage>
        <taxon>Eukaryota</taxon>
        <taxon>Metazoa</taxon>
        <taxon>Chordata</taxon>
        <taxon>Craniata</taxon>
        <taxon>Vertebrata</taxon>
        <taxon>Euteleostomi</taxon>
        <taxon>Actinopterygii</taxon>
        <taxon>Chondrostei</taxon>
        <taxon>Acipenseriformes</taxon>
        <taxon>Acipenseridae</taxon>
        <taxon>Acipenser</taxon>
    </lineage>
</organism>
<evidence type="ECO:0000256" key="13">
    <source>
        <dbReference type="PROSITE-ProRule" id="PRU00152"/>
    </source>
</evidence>
<feature type="domain" description="Doublecortin" evidence="15">
    <location>
        <begin position="15"/>
        <end position="97"/>
    </location>
</feature>
<dbReference type="GO" id="GO:0042461">
    <property type="term" value="P:photoreceptor cell development"/>
    <property type="evidence" value="ECO:0007669"/>
    <property type="project" value="TreeGrafter"/>
</dbReference>
<protein>
    <recommendedName>
        <fullName evidence="11">Oxygen-regulated protein 1</fullName>
    </recommendedName>
</protein>
<dbReference type="Gene3D" id="3.10.20.230">
    <property type="entry name" value="Doublecortin domain"/>
    <property type="match status" value="2"/>
</dbReference>
<evidence type="ECO:0000259" key="14">
    <source>
        <dbReference type="PROSITE" id="PS50095"/>
    </source>
</evidence>
<evidence type="ECO:0000313" key="17">
    <source>
        <dbReference type="Proteomes" id="UP000289886"/>
    </source>
</evidence>
<feature type="domain" description="Doublecortin" evidence="15">
    <location>
        <begin position="142"/>
        <end position="221"/>
    </location>
</feature>
<dbReference type="PANTHER" id="PTHR23005:SF4">
    <property type="entry name" value="OXYGEN-REGULATED PROTEIN 1"/>
    <property type="match status" value="1"/>
</dbReference>
<dbReference type="Proteomes" id="UP000289886">
    <property type="component" value="Unassembled WGS sequence"/>
</dbReference>
<evidence type="ECO:0000256" key="11">
    <source>
        <dbReference type="ARBA" id="ARBA00044186"/>
    </source>
</evidence>
<dbReference type="SUPFAM" id="SSF49723">
    <property type="entry name" value="Lipase/lipooxygenase domain (PLAT/LH2 domain)"/>
    <property type="match status" value="1"/>
</dbReference>
<comment type="caution">
    <text evidence="16">The sequence shown here is derived from an EMBL/GenBank/DDBJ whole genome shotgun (WGS) entry which is preliminary data.</text>
</comment>
<evidence type="ECO:0000256" key="6">
    <source>
        <dbReference type="ARBA" id="ARBA00022794"/>
    </source>
</evidence>
<evidence type="ECO:0000259" key="15">
    <source>
        <dbReference type="PROSITE" id="PS50309"/>
    </source>
</evidence>
<evidence type="ECO:0000256" key="10">
    <source>
        <dbReference type="ARBA" id="ARBA00043933"/>
    </source>
</evidence>
<dbReference type="FunFam" id="3.10.20.230:FF:000007">
    <property type="entry name" value="Oxygen-regulated protein 1"/>
    <property type="match status" value="1"/>
</dbReference>
<dbReference type="Gene3D" id="2.60.60.20">
    <property type="entry name" value="PLAT/LH2 domain"/>
    <property type="match status" value="1"/>
</dbReference>
<dbReference type="FunFam" id="3.10.20.230:FF:000006">
    <property type="entry name" value="Oxygen-regulated protein 1"/>
    <property type="match status" value="1"/>
</dbReference>
<evidence type="ECO:0000256" key="3">
    <source>
        <dbReference type="ARBA" id="ARBA00022490"/>
    </source>
</evidence>
<comment type="subunit">
    <text evidence="12">Interacts (via the doublecortin domains) with microtubules. Interacts with RP1L1. Interacts with MAK.</text>
</comment>
<evidence type="ECO:0000313" key="16">
    <source>
        <dbReference type="EMBL" id="RXM32399.1"/>
    </source>
</evidence>
<dbReference type="SUPFAM" id="SSF89837">
    <property type="entry name" value="Doublecortin (DC)"/>
    <property type="match status" value="2"/>
</dbReference>
<dbReference type="GO" id="GO:0005930">
    <property type="term" value="C:axoneme"/>
    <property type="evidence" value="ECO:0007669"/>
    <property type="project" value="UniProtKB-SubCell"/>
</dbReference>
<keyword evidence="6" id="KW-0970">Cilium biogenesis/degradation</keyword>